<reference evidence="3" key="1">
    <citation type="submission" date="2022-07" db="EMBL/GenBank/DDBJ databases">
        <title>Fungi with potential for degradation of polypropylene.</title>
        <authorList>
            <person name="Gostincar C."/>
        </authorList>
    </citation>
    <scope>NUCLEOTIDE SEQUENCE</scope>
    <source>
        <strain evidence="3">EXF-13287</strain>
    </source>
</reference>
<feature type="transmembrane region" description="Helical" evidence="2">
    <location>
        <begin position="728"/>
        <end position="753"/>
    </location>
</feature>
<evidence type="ECO:0000256" key="1">
    <source>
        <dbReference type="SAM" id="MobiDB-lite"/>
    </source>
</evidence>
<evidence type="ECO:0000256" key="2">
    <source>
        <dbReference type="SAM" id="Phobius"/>
    </source>
</evidence>
<accession>A0AA38R033</accession>
<proteinExistence type="predicted"/>
<dbReference type="InterPro" id="IPR021840">
    <property type="entry name" value="DUF3433"/>
</dbReference>
<comment type="caution">
    <text evidence="3">The sequence shown here is derived from an EMBL/GenBank/DDBJ whole genome shotgun (WGS) entry which is preliminary data.</text>
</comment>
<feature type="transmembrane region" description="Helical" evidence="2">
    <location>
        <begin position="657"/>
        <end position="674"/>
    </location>
</feature>
<keyword evidence="2" id="KW-1133">Transmembrane helix</keyword>
<dbReference type="Proteomes" id="UP001174691">
    <property type="component" value="Unassembled WGS sequence"/>
</dbReference>
<protein>
    <submittedName>
        <fullName evidence="3">Protein piccolo</fullName>
    </submittedName>
</protein>
<dbReference type="PANTHER" id="PTHR37544">
    <property type="entry name" value="SPRAY-RELATED"/>
    <property type="match status" value="1"/>
</dbReference>
<dbReference type="PANTHER" id="PTHR37544:SF1">
    <property type="entry name" value="PHOSPHORIBOSYLAMINOIMIDAZOLE-SUCCINOCARBOXAMIDE SYNTHASE"/>
    <property type="match status" value="1"/>
</dbReference>
<feature type="transmembrane region" description="Helical" evidence="2">
    <location>
        <begin position="363"/>
        <end position="387"/>
    </location>
</feature>
<feature type="transmembrane region" description="Helical" evidence="2">
    <location>
        <begin position="321"/>
        <end position="343"/>
    </location>
</feature>
<feature type="transmembrane region" description="Helical" evidence="2">
    <location>
        <begin position="462"/>
        <end position="482"/>
    </location>
</feature>
<evidence type="ECO:0000313" key="3">
    <source>
        <dbReference type="EMBL" id="KAJ9129486.1"/>
    </source>
</evidence>
<feature type="transmembrane region" description="Helical" evidence="2">
    <location>
        <begin position="765"/>
        <end position="786"/>
    </location>
</feature>
<keyword evidence="2" id="KW-0812">Transmembrane</keyword>
<keyword evidence="4" id="KW-1185">Reference proteome</keyword>
<organism evidence="3 4">
    <name type="scientific">Coniochaeta hoffmannii</name>
    <dbReference type="NCBI Taxonomy" id="91930"/>
    <lineage>
        <taxon>Eukaryota</taxon>
        <taxon>Fungi</taxon>
        <taxon>Dikarya</taxon>
        <taxon>Ascomycota</taxon>
        <taxon>Pezizomycotina</taxon>
        <taxon>Sordariomycetes</taxon>
        <taxon>Sordariomycetidae</taxon>
        <taxon>Coniochaetales</taxon>
        <taxon>Coniochaetaceae</taxon>
        <taxon>Coniochaeta</taxon>
    </lineage>
</organism>
<sequence length="830" mass="91252">MNFQNLNFDYVEEPRPWPQHVAESRLPRTPSNHSESTLRPLVEDNGAGLEHASSRTASPSPPTVVPYAPSPDSLSASTSDLYGPERHQLFGPPVTVPNPNSSAPGLAPLPRRAVENLVPHLAMDPLADFQGRMNADMLTGYRDELVREAGTVTPGVDDTPYIQFAIEALTKDRDTGYSGNDSESSDDTLSGQRAIHDQGLGYYQPTPIIDQQLRRYSNAQQTQPLDGRFREPPDEFKPDAMTNTRPSQGIHPDFDFGFEKPAQGASWNEPILARKEGARAAGPGEAVPTGEHLRTGFENQKGANGLSPLDYRPWLLRPASFITLLLLCVLMAAALILSAIYSATRSGFVAYSQSGGQYFLFRILPQLLAAAIVVYAQCVVAAMFRILPFVRLASDKIEQRERSIYMDLYPAHSLWPKLIDEWEMWMFVFVSWLINFTLPLQSALFTPILVGETWTWGTVQGVAWTLVALYIVLIVSTIITLIEWTRITQTGLLWDPRCLADIIAMLSDTNVAAQYRGTELATHRSTIGFALRHRNVEKLGYWSDTDGRPLYAIRSFQSEHPRGSGFTNEKAGHRHGDNIYDTHSRDLEASAHRRAVRHAHLPWCLRSNQLVFSVVAATVLLVALFVVSFLPSTRLTDGFPPGVPSHPNSTGFSPADFLYSFLPSLLGLVLYLLFQSLDLSFRTIQPWAALAASPDGGASARRSVLADYAACLPLQSALHAARGGHYRAAALSLLSALFVFLPVLGGGIFMALADSSGEVRVYPSLPVYGVVLALLVLYLAGLVAALPYRHGFRMPHGVGCLAEVMGFVVNEELLAERCFKGVRSKGELEG</sequence>
<dbReference type="AlphaFoldDB" id="A0AA38R033"/>
<gene>
    <name evidence="3" type="ORF">NKR19_g10351</name>
</gene>
<evidence type="ECO:0000313" key="4">
    <source>
        <dbReference type="Proteomes" id="UP001174691"/>
    </source>
</evidence>
<dbReference type="EMBL" id="JANBVN010000335">
    <property type="protein sequence ID" value="KAJ9129486.1"/>
    <property type="molecule type" value="Genomic_DNA"/>
</dbReference>
<feature type="region of interest" description="Disordered" evidence="1">
    <location>
        <begin position="21"/>
        <end position="78"/>
    </location>
</feature>
<keyword evidence="2" id="KW-0472">Membrane</keyword>
<feature type="transmembrane region" description="Helical" evidence="2">
    <location>
        <begin position="610"/>
        <end position="630"/>
    </location>
</feature>
<feature type="non-terminal residue" evidence="3">
    <location>
        <position position="830"/>
    </location>
</feature>
<feature type="transmembrane region" description="Helical" evidence="2">
    <location>
        <begin position="424"/>
        <end position="450"/>
    </location>
</feature>
<dbReference type="Pfam" id="PF11915">
    <property type="entry name" value="DUF3433"/>
    <property type="match status" value="2"/>
</dbReference>
<name>A0AA38R033_9PEZI</name>